<evidence type="ECO:0000313" key="1">
    <source>
        <dbReference type="WBParaSite" id="ECPE_0001328001-mRNA-1"/>
    </source>
</evidence>
<dbReference type="AlphaFoldDB" id="A0A183B206"/>
<dbReference type="WBParaSite" id="ECPE_0001328001-mRNA-1">
    <property type="protein sequence ID" value="ECPE_0001328001-mRNA-1"/>
    <property type="gene ID" value="ECPE_0001328001"/>
</dbReference>
<name>A0A183B206_9TREM</name>
<sequence length="463" mass="52825">LKSESSVYTCILQNRVKSIPLEDRDSPRWHSNDLAIKSIGNRLILDVDTDIGLHVVYCLYNLNDFTLQINRTFLLCDNQAVYIHLEPENIFLNPEENDMLQADLIWDCPLDKLHRGNKFHVTCNVTYQWPSGIKPIQFTDRLDLIELQAGFARFICFNEESQYSQIFDRKIFDEGDFHTQCIPTKTILLEQTVQTKHQLCVRELNRTEPWISAIPEEEWPSQPFDCFDPQGVLTITNGILHLTDRHVPGGQYRIVCSGTQDGTLLTLVDSTIQLVVIPKWKFFVLDSSIQPGFGFQSVTQTTMNSELLELSNVVCTLPGLPQIGQLRNGAHNYPTVTLESATFGKQSGLHVVRCETLDGLVVRETLLSVVAPNDVKLMIFGANHTIHRQGDSFSYFCQVFQPFWISSLVQPKFVPPYPTGLELYKNRAILKKNIPLGEHHLTCILDENGLYARINMTFKVVRK</sequence>
<organism evidence="1">
    <name type="scientific">Echinostoma caproni</name>
    <dbReference type="NCBI Taxonomy" id="27848"/>
    <lineage>
        <taxon>Eukaryota</taxon>
        <taxon>Metazoa</taxon>
        <taxon>Spiralia</taxon>
        <taxon>Lophotrochozoa</taxon>
        <taxon>Platyhelminthes</taxon>
        <taxon>Trematoda</taxon>
        <taxon>Digenea</taxon>
        <taxon>Plagiorchiida</taxon>
        <taxon>Echinostomata</taxon>
        <taxon>Echinostomatoidea</taxon>
        <taxon>Echinostomatidae</taxon>
        <taxon>Echinostoma</taxon>
    </lineage>
</organism>
<reference evidence="1" key="1">
    <citation type="submission" date="2016-06" db="UniProtKB">
        <authorList>
            <consortium name="WormBaseParasite"/>
        </authorList>
    </citation>
    <scope>IDENTIFICATION</scope>
</reference>
<accession>A0A183B206</accession>
<protein>
    <submittedName>
        <fullName evidence="1">Ig-like domain-containing protein</fullName>
    </submittedName>
</protein>
<proteinExistence type="predicted"/>